<keyword evidence="4" id="KW-0411">Iron-sulfur</keyword>
<sequence length="728" mass="79663">MNQHIPDPRAADPRAADPRAADPRVADPRVADPRAATRTGYSACPHDCPSTCALEIEVADGRIGRVRGSRANSFTAGVICAKVARYAERANHPDRLTRPLRRVGPKGEGAFAPISWDEALDEIAHRFREAERAHGPETVWPYYYAGTMGLVMRDGINRLTHAKGYSRFFSSICVNPAWSGFLAGTGRLAGPDPREMAKSDFVVIWGTNPVSTQINVMTHAIRARKERGAKIAVVDVYRSPTMEQADIPVLIRPGTDGALACAIMHVLFRDGLADRSYLAEFADDPAGLESHLQDRTPGWAAAITGLPEPEIEAFAQLIGRTPRTFIRAGYGFTRSRNGAVAMHAVSCIPTVTGAWKHEGGGVFHSNSAIYRWNKRMVEGRDIKVTSRELDQSRIGDILTGDPEALLGGPPVTAMLIQNTNPVTIAPDQSKVMAGFAREDLFVAVHEQFMTETARMADIVLPATMFTEHDDLYQGGGNQYVILGPKLVEPPGECRSNHEVIGALAQRLGAAHEGFDMSPREHIDWMLQATGRGTVDELEEKRFLDVQPDFETSHYLKGFAWPDGRFRLKPDWAKVPFAAPGRFGPHEQMPEWPDHWAVIEEPTADYPFRLVTSPARSFLNSSFTETPGSVARERRPELLIHPADAAELGIADGDLLRVTSPRGEVRLHARLFDGLRRGVVVAESIWPNRSHKGGRGINSLTGADPVAPVGGAALHDNHVSIARVAEPAE</sequence>
<organism evidence="7 8">
    <name type="scientific">Ancylobacter koreensis</name>
    <dbReference type="NCBI Taxonomy" id="266121"/>
    <lineage>
        <taxon>Bacteria</taxon>
        <taxon>Pseudomonadati</taxon>
        <taxon>Pseudomonadota</taxon>
        <taxon>Alphaproteobacteria</taxon>
        <taxon>Hyphomicrobiales</taxon>
        <taxon>Xanthobacteraceae</taxon>
        <taxon>Ancylobacter</taxon>
    </lineage>
</organism>
<dbReference type="PANTHER" id="PTHR43742:SF6">
    <property type="entry name" value="OXIDOREDUCTASE YYAE-RELATED"/>
    <property type="match status" value="1"/>
</dbReference>
<evidence type="ECO:0000256" key="3">
    <source>
        <dbReference type="ARBA" id="ARBA00023004"/>
    </source>
</evidence>
<evidence type="ECO:0000256" key="4">
    <source>
        <dbReference type="ARBA" id="ARBA00023014"/>
    </source>
</evidence>
<dbReference type="Proteomes" id="UP001202867">
    <property type="component" value="Unassembled WGS sequence"/>
</dbReference>
<dbReference type="Pfam" id="PF00384">
    <property type="entry name" value="Molybdopterin"/>
    <property type="match status" value="1"/>
</dbReference>
<evidence type="ECO:0000256" key="2">
    <source>
        <dbReference type="ARBA" id="ARBA00022723"/>
    </source>
</evidence>
<dbReference type="SMART" id="SM00926">
    <property type="entry name" value="Molybdop_Fe4S4"/>
    <property type="match status" value="1"/>
</dbReference>
<comment type="similarity">
    <text evidence="1">Belongs to the prokaryotic molybdopterin-containing oxidoreductase family.</text>
</comment>
<dbReference type="Gene3D" id="3.40.50.740">
    <property type="match status" value="1"/>
</dbReference>
<feature type="compositionally biased region" description="Basic and acidic residues" evidence="5">
    <location>
        <begin position="1"/>
        <end position="32"/>
    </location>
</feature>
<dbReference type="SUPFAM" id="SSF53706">
    <property type="entry name" value="Formate dehydrogenase/DMSO reductase, domains 1-3"/>
    <property type="match status" value="1"/>
</dbReference>
<dbReference type="Gene3D" id="3.40.228.10">
    <property type="entry name" value="Dimethylsulfoxide Reductase, domain 2"/>
    <property type="match status" value="1"/>
</dbReference>
<comment type="caution">
    <text evidence="7">The sequence shown here is derived from an EMBL/GenBank/DDBJ whole genome shotgun (WGS) entry which is preliminary data.</text>
</comment>
<reference evidence="8" key="1">
    <citation type="submission" date="2023-07" db="EMBL/GenBank/DDBJ databases">
        <title>Ancylobacter moscoviensis sp. nov., facultatively methylotrophic bacteria from activated sludge and the reclassification of Starkeya novella (Starkey 1934) Kelly et al. 2000 as Ancylobacter novellus comb. nov., Starkeya koreensis Im et al. 2006 as Ancylobacter koreensis comb.nov., Angulomicrobium tetraedrale Vasil'eva et al. 1986 as Ancylobacter tetraedralis comb. nov., Angulomicrobium amanitiforme Fritz et al. 2004 as Ancylobacter amanitiformis comb. nov. and Methylorhabdus multivorans Doronina et al. 1996 as Ancylobacter multivorans comb. nov. and emended description of the genus Ancylobacter.</title>
        <authorList>
            <person name="Doronina N."/>
            <person name="Chemodurova A."/>
            <person name="Grouzdev D."/>
            <person name="Koziaeva V."/>
            <person name="Shi W."/>
            <person name="Wu L."/>
            <person name="Kaparullina E."/>
        </authorList>
    </citation>
    <scope>NUCLEOTIDE SEQUENCE [LARGE SCALE GENOMIC DNA]</scope>
    <source>
        <strain evidence="8">Jip08</strain>
    </source>
</reference>
<keyword evidence="8" id="KW-1185">Reference proteome</keyword>
<dbReference type="CDD" id="cd02766">
    <property type="entry name" value="MopB_3"/>
    <property type="match status" value="1"/>
</dbReference>
<evidence type="ECO:0000259" key="6">
    <source>
        <dbReference type="PROSITE" id="PS51669"/>
    </source>
</evidence>
<dbReference type="Gene3D" id="2.20.25.90">
    <property type="entry name" value="ADC-like domains"/>
    <property type="match status" value="1"/>
</dbReference>
<dbReference type="Gene3D" id="2.40.40.20">
    <property type="match status" value="1"/>
</dbReference>
<keyword evidence="2" id="KW-0479">Metal-binding</keyword>
<name>A0ABT0DNC3_9HYPH</name>
<evidence type="ECO:0000256" key="5">
    <source>
        <dbReference type="SAM" id="MobiDB-lite"/>
    </source>
</evidence>
<keyword evidence="3" id="KW-0408">Iron</keyword>
<dbReference type="CDD" id="cd02786">
    <property type="entry name" value="MopB_CT_3"/>
    <property type="match status" value="1"/>
</dbReference>
<dbReference type="InterPro" id="IPR006963">
    <property type="entry name" value="Mopterin_OxRdtase_4Fe-4S_dom"/>
</dbReference>
<dbReference type="InterPro" id="IPR009010">
    <property type="entry name" value="Asp_de-COase-like_dom_sf"/>
</dbReference>
<dbReference type="InterPro" id="IPR006656">
    <property type="entry name" value="Mopterin_OxRdtase"/>
</dbReference>
<proteinExistence type="inferred from homology"/>
<dbReference type="InterPro" id="IPR037920">
    <property type="entry name" value="YoaE_C"/>
</dbReference>
<feature type="domain" description="4Fe-4S Mo/W bis-MGD-type" evidence="6">
    <location>
        <begin position="37"/>
        <end position="94"/>
    </location>
</feature>
<accession>A0ABT0DNC3</accession>
<feature type="region of interest" description="Disordered" evidence="5">
    <location>
        <begin position="1"/>
        <end position="42"/>
    </location>
</feature>
<dbReference type="RefSeq" id="WP_247201031.1">
    <property type="nucleotide sequence ID" value="NZ_JALKCG010000004.1"/>
</dbReference>
<dbReference type="EMBL" id="JALKCG010000004">
    <property type="protein sequence ID" value="MCK0208766.1"/>
    <property type="molecule type" value="Genomic_DNA"/>
</dbReference>
<dbReference type="InterPro" id="IPR006657">
    <property type="entry name" value="MoPterin_dinucl-bd_dom"/>
</dbReference>
<dbReference type="InterPro" id="IPR050612">
    <property type="entry name" value="Prok_Mopterin_Oxidored"/>
</dbReference>
<dbReference type="Pfam" id="PF04879">
    <property type="entry name" value="Molybdop_Fe4S4"/>
    <property type="match status" value="1"/>
</dbReference>
<dbReference type="SUPFAM" id="SSF50692">
    <property type="entry name" value="ADC-like"/>
    <property type="match status" value="1"/>
</dbReference>
<protein>
    <submittedName>
        <fullName evidence="7">Molybdopterin oxidoreductase family protein</fullName>
    </submittedName>
</protein>
<dbReference type="Pfam" id="PF01568">
    <property type="entry name" value="Molydop_binding"/>
    <property type="match status" value="1"/>
</dbReference>
<dbReference type="PROSITE" id="PS51669">
    <property type="entry name" value="4FE4S_MOW_BIS_MGD"/>
    <property type="match status" value="1"/>
</dbReference>
<dbReference type="PANTHER" id="PTHR43742">
    <property type="entry name" value="TRIMETHYLAMINE-N-OXIDE REDUCTASE"/>
    <property type="match status" value="1"/>
</dbReference>
<evidence type="ECO:0000313" key="8">
    <source>
        <dbReference type="Proteomes" id="UP001202867"/>
    </source>
</evidence>
<evidence type="ECO:0000256" key="1">
    <source>
        <dbReference type="ARBA" id="ARBA00010312"/>
    </source>
</evidence>
<dbReference type="Gene3D" id="3.30.2070.10">
    <property type="entry name" value="Formate dehydrogenase/DMSO reductase"/>
    <property type="match status" value="1"/>
</dbReference>
<gene>
    <name evidence="7" type="ORF">MWN33_12075</name>
</gene>
<evidence type="ECO:0000313" key="7">
    <source>
        <dbReference type="EMBL" id="MCK0208766.1"/>
    </source>
</evidence>